<evidence type="ECO:0000313" key="2">
    <source>
        <dbReference type="EMBL" id="RZF50171.1"/>
    </source>
</evidence>
<organism evidence="2 3">
    <name type="scientific">Acinetobacter halotolerans</name>
    <dbReference type="NCBI Taxonomy" id="1752076"/>
    <lineage>
        <taxon>Bacteria</taxon>
        <taxon>Pseudomonadati</taxon>
        <taxon>Pseudomonadota</taxon>
        <taxon>Gammaproteobacteria</taxon>
        <taxon>Moraxellales</taxon>
        <taxon>Moraxellaceae</taxon>
        <taxon>Acinetobacter</taxon>
    </lineage>
</organism>
<dbReference type="EMBL" id="SGIM01000012">
    <property type="protein sequence ID" value="RZF50171.1"/>
    <property type="molecule type" value="Genomic_DNA"/>
</dbReference>
<gene>
    <name evidence="2" type="ORF">EXE30_13255</name>
</gene>
<evidence type="ECO:0000313" key="3">
    <source>
        <dbReference type="Proteomes" id="UP000292110"/>
    </source>
</evidence>
<sequence length="147" mass="16881">MNQGIGWHSYFKHWAIAMGLLFITAILCAQLQNHYSEDNLGILVFVLIGVLGLLFSSLFAWLQVETRNSYYSTWLFVGFLSLSLLLSTYLDHTVSIDWAAVSDGDTQLTLYQEIVTSDLTFWMAFIFPFLFSILTYVIRSKLARMKD</sequence>
<dbReference type="Proteomes" id="UP000292110">
    <property type="component" value="Unassembled WGS sequence"/>
</dbReference>
<dbReference type="AlphaFoldDB" id="A0A4Q6XED1"/>
<evidence type="ECO:0000256" key="1">
    <source>
        <dbReference type="SAM" id="Phobius"/>
    </source>
</evidence>
<dbReference type="RefSeq" id="WP_130162804.1">
    <property type="nucleotide sequence ID" value="NZ_SGIM01000012.1"/>
</dbReference>
<keyword evidence="1" id="KW-0812">Transmembrane</keyword>
<keyword evidence="1" id="KW-1133">Transmembrane helix</keyword>
<protein>
    <submittedName>
        <fullName evidence="2">Uncharacterized protein</fullName>
    </submittedName>
</protein>
<comment type="caution">
    <text evidence="2">The sequence shown here is derived from an EMBL/GenBank/DDBJ whole genome shotgun (WGS) entry which is preliminary data.</text>
</comment>
<name>A0A4Q6XED1_9GAMM</name>
<proteinExistence type="predicted"/>
<feature type="transmembrane region" description="Helical" evidence="1">
    <location>
        <begin position="39"/>
        <end position="62"/>
    </location>
</feature>
<reference evidence="2 3" key="1">
    <citation type="submission" date="2019-02" db="EMBL/GenBank/DDBJ databases">
        <title>The draft genome of Acinetobacter halotolerans strain JCM 31009.</title>
        <authorList>
            <person name="Qin J."/>
            <person name="Feng Y."/>
            <person name="Nemec A."/>
            <person name="Zong Z."/>
        </authorList>
    </citation>
    <scope>NUCLEOTIDE SEQUENCE [LARGE SCALE GENOMIC DNA]</scope>
    <source>
        <strain evidence="2 3">JCM 31009</strain>
    </source>
</reference>
<feature type="transmembrane region" description="Helical" evidence="1">
    <location>
        <begin position="12"/>
        <end position="33"/>
    </location>
</feature>
<keyword evidence="3" id="KW-1185">Reference proteome</keyword>
<feature type="transmembrane region" description="Helical" evidence="1">
    <location>
        <begin position="119"/>
        <end position="138"/>
    </location>
</feature>
<feature type="transmembrane region" description="Helical" evidence="1">
    <location>
        <begin position="69"/>
        <end position="90"/>
    </location>
</feature>
<keyword evidence="1" id="KW-0472">Membrane</keyword>
<accession>A0A4Q6XED1</accession>